<dbReference type="Gene3D" id="3.30.70.100">
    <property type="match status" value="1"/>
</dbReference>
<sequence>MTKLALYVPLEAQSGKEEEAAEFLRSALPLVEEEPGTTTWYAVRFDHNTFAIFDAFPDEEARNAHLAGKVAVALSQRAPDLFVDPFEIKRLEILACKPHQPR</sequence>
<dbReference type="AlphaFoldDB" id="A0A1B2ECS8"/>
<protein>
    <submittedName>
        <fullName evidence="1">Antibiotic biosynthesis monooxygenase</fullName>
    </submittedName>
</protein>
<dbReference type="InterPro" id="IPR011008">
    <property type="entry name" value="Dimeric_a/b-barrel"/>
</dbReference>
<dbReference type="OrthoDB" id="9804891at2"/>
<dbReference type="EMBL" id="CP016616">
    <property type="protein sequence ID" value="ANY77771.1"/>
    <property type="molecule type" value="Genomic_DNA"/>
</dbReference>
<proteinExistence type="predicted"/>
<name>A0A1B2ECS8_9HYPH</name>
<dbReference type="RefSeq" id="WP_099508756.1">
    <property type="nucleotide sequence ID" value="NZ_CP016616.1"/>
</dbReference>
<dbReference type="KEGG" id="moc:BB934_05580"/>
<organism evidence="1">
    <name type="scientific">Microvirga ossetica</name>
    <dbReference type="NCBI Taxonomy" id="1882682"/>
    <lineage>
        <taxon>Bacteria</taxon>
        <taxon>Pseudomonadati</taxon>
        <taxon>Pseudomonadota</taxon>
        <taxon>Alphaproteobacteria</taxon>
        <taxon>Hyphomicrobiales</taxon>
        <taxon>Methylobacteriaceae</taxon>
        <taxon>Microvirga</taxon>
    </lineage>
</organism>
<dbReference type="SUPFAM" id="SSF54909">
    <property type="entry name" value="Dimeric alpha+beta barrel"/>
    <property type="match status" value="1"/>
</dbReference>
<keyword evidence="1" id="KW-0503">Monooxygenase</keyword>
<gene>
    <name evidence="1" type="ORF">BB934_05580</name>
</gene>
<dbReference type="GO" id="GO:0004497">
    <property type="term" value="F:monooxygenase activity"/>
    <property type="evidence" value="ECO:0007669"/>
    <property type="project" value="UniProtKB-KW"/>
</dbReference>
<evidence type="ECO:0000313" key="1">
    <source>
        <dbReference type="EMBL" id="ANY77771.1"/>
    </source>
</evidence>
<keyword evidence="1" id="KW-0560">Oxidoreductase</keyword>
<accession>A0A1B2ECS8</accession>
<reference evidence="1" key="1">
    <citation type="submission" date="2016-07" db="EMBL/GenBank/DDBJ databases">
        <title>Microvirga ossetica sp. nov. a new species of rhizobia isolated from root nodules of the legume species Vicia alpestris Steven originated from North Ossetia region in the Caucasus.</title>
        <authorList>
            <person name="Safronova V.I."/>
            <person name="Kuznetsova I.G."/>
            <person name="Sazanova A.L."/>
            <person name="Belimov A."/>
            <person name="Andronov E."/>
            <person name="Osledkin Y.S."/>
            <person name="Onishchuk O.P."/>
            <person name="Kurchak O.N."/>
            <person name="Shaposhnikov A.I."/>
            <person name="Willems A."/>
            <person name="Tikhonovich I.A."/>
        </authorList>
    </citation>
    <scope>NUCLEOTIDE SEQUENCE [LARGE SCALE GENOMIC DNA]</scope>
    <source>
        <strain evidence="1">V5/3M</strain>
    </source>
</reference>